<proteinExistence type="inferred from homology"/>
<dbReference type="PANTHER" id="PTHR11066:SF34">
    <property type="entry name" value="ACYL-COENZYME A THIOESTERASE 8"/>
    <property type="match status" value="1"/>
</dbReference>
<dbReference type="AlphaFoldDB" id="A0A5C8NPM7"/>
<name>A0A5C8NPM7_9ACTN</name>
<evidence type="ECO:0000259" key="9">
    <source>
        <dbReference type="Pfam" id="PF13622"/>
    </source>
</evidence>
<reference evidence="10 11" key="1">
    <citation type="submission" date="2019-06" db="EMBL/GenBank/DDBJ databases">
        <title>Aeromicrobium sp. nov., isolated from a maize field.</title>
        <authorList>
            <person name="Lin S.-Y."/>
            <person name="Tsai C.-F."/>
            <person name="Young C.-C."/>
        </authorList>
    </citation>
    <scope>NUCLEOTIDE SEQUENCE [LARGE SCALE GENOMIC DNA]</scope>
    <source>
        <strain evidence="10 11">CC-CFT486</strain>
    </source>
</reference>
<comment type="similarity">
    <text evidence="1">Belongs to the C/M/P thioester hydrolase family.</text>
</comment>
<dbReference type="RefSeq" id="WP_147683569.1">
    <property type="nucleotide sequence ID" value="NZ_VDUX01000001.1"/>
</dbReference>
<keyword evidence="4" id="KW-0443">Lipid metabolism</keyword>
<comment type="catalytic activity">
    <reaction evidence="5">
        <text>a fatty acyl-CoA + H2O = a fatty acid + CoA + H(+)</text>
        <dbReference type="Rhea" id="RHEA:16781"/>
        <dbReference type="ChEBI" id="CHEBI:15377"/>
        <dbReference type="ChEBI" id="CHEBI:15378"/>
        <dbReference type="ChEBI" id="CHEBI:28868"/>
        <dbReference type="ChEBI" id="CHEBI:57287"/>
        <dbReference type="ChEBI" id="CHEBI:77636"/>
        <dbReference type="EC" id="3.1.2.20"/>
    </reaction>
    <physiologicalReaction direction="left-to-right" evidence="5">
        <dbReference type="Rhea" id="RHEA:16782"/>
    </physiologicalReaction>
</comment>
<keyword evidence="3" id="KW-0378">Hydrolase</keyword>
<dbReference type="InterPro" id="IPR049449">
    <property type="entry name" value="TesB_ACOT8-like_N"/>
</dbReference>
<dbReference type="InterPro" id="IPR029069">
    <property type="entry name" value="HotDog_dom_sf"/>
</dbReference>
<evidence type="ECO:0000313" key="10">
    <source>
        <dbReference type="EMBL" id="TXL63188.1"/>
    </source>
</evidence>
<feature type="domain" description="Acyl-CoA thioesterase-like N-terminal HotDog" evidence="9">
    <location>
        <begin position="34"/>
        <end position="110"/>
    </location>
</feature>
<evidence type="ECO:0000256" key="4">
    <source>
        <dbReference type="ARBA" id="ARBA00023098"/>
    </source>
</evidence>
<comment type="caution">
    <text evidence="10">The sequence shown here is derived from an EMBL/GenBank/DDBJ whole genome shotgun (WGS) entry which is preliminary data.</text>
</comment>
<evidence type="ECO:0000256" key="1">
    <source>
        <dbReference type="ARBA" id="ARBA00006538"/>
    </source>
</evidence>
<evidence type="ECO:0000313" key="11">
    <source>
        <dbReference type="Proteomes" id="UP000321571"/>
    </source>
</evidence>
<dbReference type="Pfam" id="PF02551">
    <property type="entry name" value="Acyl_CoA_thio"/>
    <property type="match status" value="1"/>
</dbReference>
<dbReference type="Proteomes" id="UP000321571">
    <property type="component" value="Unassembled WGS sequence"/>
</dbReference>
<evidence type="ECO:0000256" key="3">
    <source>
        <dbReference type="ARBA" id="ARBA00022801"/>
    </source>
</evidence>
<dbReference type="GO" id="GO:0009062">
    <property type="term" value="P:fatty acid catabolic process"/>
    <property type="evidence" value="ECO:0007669"/>
    <property type="project" value="TreeGrafter"/>
</dbReference>
<comment type="subunit">
    <text evidence="2">Homotetramer.</text>
</comment>
<dbReference type="InterPro" id="IPR042171">
    <property type="entry name" value="Acyl-CoA_hotdog"/>
</dbReference>
<dbReference type="SUPFAM" id="SSF54637">
    <property type="entry name" value="Thioesterase/thiol ester dehydrase-isomerase"/>
    <property type="match status" value="2"/>
</dbReference>
<evidence type="ECO:0000256" key="6">
    <source>
        <dbReference type="ARBA" id="ARBA00071120"/>
    </source>
</evidence>
<dbReference type="CDD" id="cd03444">
    <property type="entry name" value="Thioesterase_II_repeat1"/>
    <property type="match status" value="1"/>
</dbReference>
<dbReference type="Gene3D" id="2.40.160.210">
    <property type="entry name" value="Acyl-CoA thioesterase, double hotdog domain"/>
    <property type="match status" value="1"/>
</dbReference>
<accession>A0A5C8NPM7</accession>
<dbReference type="GO" id="GO:0047617">
    <property type="term" value="F:fatty acyl-CoA hydrolase activity"/>
    <property type="evidence" value="ECO:0007669"/>
    <property type="project" value="UniProtKB-EC"/>
</dbReference>
<feature type="domain" description="Acyl-CoA thioesterase 2 C-terminal" evidence="8">
    <location>
        <begin position="167"/>
        <end position="272"/>
    </location>
</feature>
<protein>
    <recommendedName>
        <fullName evidence="6">Acyl-CoA thioesterase 2</fullName>
    </recommendedName>
    <alternativeName>
        <fullName evidence="7">Thioesterase II</fullName>
    </alternativeName>
</protein>
<dbReference type="EMBL" id="VDUX01000001">
    <property type="protein sequence ID" value="TXL63188.1"/>
    <property type="molecule type" value="Genomic_DNA"/>
</dbReference>
<dbReference type="InterPro" id="IPR003703">
    <property type="entry name" value="Acyl_CoA_thio"/>
</dbReference>
<dbReference type="PANTHER" id="PTHR11066">
    <property type="entry name" value="ACYL-COA THIOESTERASE"/>
    <property type="match status" value="1"/>
</dbReference>
<evidence type="ECO:0000256" key="5">
    <source>
        <dbReference type="ARBA" id="ARBA00050943"/>
    </source>
</evidence>
<dbReference type="CDD" id="cd03445">
    <property type="entry name" value="Thioesterase_II_repeat2"/>
    <property type="match status" value="1"/>
</dbReference>
<sequence length="280" mass="31482">MPANLTELVDLLDLEMLDDGLFRGRQPENTGFVRVFGGQVAAQALVAAQRTVPEERHVHSLHSYFLLGGDLSIPIIYDVENVRDGGSFTTRRVAARQHGAIIFYMTVSFQKVEEGFEHQDPMPDVPRPDECEPMVDVIRRRSAEAADWWEKEWSAIDARMTPSDDPATQRIWFRLVEGLPEDRRLRNAVLTYFSDLTLLGPTMRPHDKAVGSPDLQVASLDHTIWFHRPPGEGEWFLYDQHSPSASRARGLAIGRVFGENGELAATIAQEGLIRPISPQS</sequence>
<organism evidence="10 11">
    <name type="scientific">Aeromicrobium terrae</name>
    <dbReference type="NCBI Taxonomy" id="2498846"/>
    <lineage>
        <taxon>Bacteria</taxon>
        <taxon>Bacillati</taxon>
        <taxon>Actinomycetota</taxon>
        <taxon>Actinomycetes</taxon>
        <taxon>Propionibacteriales</taxon>
        <taxon>Nocardioidaceae</taxon>
        <taxon>Aeromicrobium</taxon>
    </lineage>
</organism>
<dbReference type="InterPro" id="IPR025652">
    <property type="entry name" value="TesB_C"/>
</dbReference>
<keyword evidence="11" id="KW-1185">Reference proteome</keyword>
<evidence type="ECO:0000259" key="8">
    <source>
        <dbReference type="Pfam" id="PF02551"/>
    </source>
</evidence>
<dbReference type="FunFam" id="2.40.160.210:FF:000001">
    <property type="entry name" value="Acyl-CoA thioesterase II"/>
    <property type="match status" value="1"/>
</dbReference>
<dbReference type="Pfam" id="PF13622">
    <property type="entry name" value="4HBT_3"/>
    <property type="match status" value="1"/>
</dbReference>
<evidence type="ECO:0000256" key="7">
    <source>
        <dbReference type="ARBA" id="ARBA00079653"/>
    </source>
</evidence>
<dbReference type="GO" id="GO:0006637">
    <property type="term" value="P:acyl-CoA metabolic process"/>
    <property type="evidence" value="ECO:0007669"/>
    <property type="project" value="InterPro"/>
</dbReference>
<dbReference type="OrthoDB" id="9781019at2"/>
<gene>
    <name evidence="10" type="ORF">FHP06_02890</name>
</gene>
<evidence type="ECO:0000256" key="2">
    <source>
        <dbReference type="ARBA" id="ARBA00011881"/>
    </source>
</evidence>